<dbReference type="AlphaFoldDB" id="A0A412FV80"/>
<evidence type="ECO:0000256" key="1">
    <source>
        <dbReference type="SAM" id="Phobius"/>
    </source>
</evidence>
<evidence type="ECO:0000313" key="4">
    <source>
        <dbReference type="Proteomes" id="UP000284178"/>
    </source>
</evidence>
<proteinExistence type="predicted"/>
<comment type="caution">
    <text evidence="3">The sequence shown here is derived from an EMBL/GenBank/DDBJ whole genome shotgun (WGS) entry which is preliminary data.</text>
</comment>
<dbReference type="Pfam" id="PF09851">
    <property type="entry name" value="SHOCT"/>
    <property type="match status" value="1"/>
</dbReference>
<feature type="transmembrane region" description="Helical" evidence="1">
    <location>
        <begin position="52"/>
        <end position="74"/>
    </location>
</feature>
<dbReference type="RefSeq" id="WP_117895483.1">
    <property type="nucleotide sequence ID" value="NZ_CABJCV010000016.1"/>
</dbReference>
<keyword evidence="1" id="KW-0812">Transmembrane</keyword>
<gene>
    <name evidence="3" type="ORF">DWY25_12375</name>
</gene>
<dbReference type="GeneID" id="83016190"/>
<keyword evidence="1" id="KW-1133">Transmembrane helix</keyword>
<keyword evidence="1" id="KW-0472">Membrane</keyword>
<dbReference type="Proteomes" id="UP000284178">
    <property type="component" value="Unassembled WGS sequence"/>
</dbReference>
<accession>A0A412FV80</accession>
<name>A0A412FV80_9FIRM</name>
<evidence type="ECO:0000313" key="3">
    <source>
        <dbReference type="EMBL" id="RGR72097.1"/>
    </source>
</evidence>
<dbReference type="InterPro" id="IPR018649">
    <property type="entry name" value="SHOCT"/>
</dbReference>
<reference evidence="3 4" key="1">
    <citation type="submission" date="2018-08" db="EMBL/GenBank/DDBJ databases">
        <title>A genome reference for cultivated species of the human gut microbiota.</title>
        <authorList>
            <person name="Zou Y."/>
            <person name="Xue W."/>
            <person name="Luo G."/>
        </authorList>
    </citation>
    <scope>NUCLEOTIDE SEQUENCE [LARGE SCALE GENOMIC DNA]</scope>
    <source>
        <strain evidence="3 4">AF24-29</strain>
    </source>
</reference>
<dbReference type="EMBL" id="QRUP01000016">
    <property type="protein sequence ID" value="RGR72097.1"/>
    <property type="molecule type" value="Genomic_DNA"/>
</dbReference>
<organism evidence="3 4">
    <name type="scientific">Holdemania filiformis</name>
    <dbReference type="NCBI Taxonomy" id="61171"/>
    <lineage>
        <taxon>Bacteria</taxon>
        <taxon>Bacillati</taxon>
        <taxon>Bacillota</taxon>
        <taxon>Erysipelotrichia</taxon>
        <taxon>Erysipelotrichales</taxon>
        <taxon>Erysipelotrichaceae</taxon>
        <taxon>Holdemania</taxon>
    </lineage>
</organism>
<keyword evidence="4" id="KW-1185">Reference proteome</keyword>
<feature type="transmembrane region" description="Helical" evidence="1">
    <location>
        <begin position="12"/>
        <end position="32"/>
    </location>
</feature>
<sequence>MRRKTEIRTTRSSAVSNIIAGIAFILFGLFVPNLLHLDGMGMGFGGPSMNPALFFTAFGLIGGIASILYGVIALKRGGIAEHEIVTETTDEPRWNSASDPAEQLKKLKSLYDDGILSSAEYEMKKKEILSKKW</sequence>
<feature type="domain" description="SHOCT" evidence="2">
    <location>
        <begin position="102"/>
        <end position="129"/>
    </location>
</feature>
<protein>
    <submittedName>
        <fullName evidence="3">SHOCT domain-containing protein</fullName>
    </submittedName>
</protein>
<evidence type="ECO:0000259" key="2">
    <source>
        <dbReference type="Pfam" id="PF09851"/>
    </source>
</evidence>